<accession>A0AA51UL79</accession>
<dbReference type="AlphaFoldDB" id="A0AA51UL79"/>
<reference evidence="1 2" key="1">
    <citation type="submission" date="2023-08" db="EMBL/GenBank/DDBJ databases">
        <title>Methanolobus mangrovi sp. nov. and Methanolobus sediminis sp. nov, two novel methylotrophic methanogens isolated from mangrove sediments in China.</title>
        <authorList>
            <person name="Zhou J."/>
        </authorList>
    </citation>
    <scope>NUCLEOTIDE SEQUENCE [LARGE SCALE GENOMIC DNA]</scope>
    <source>
        <strain evidence="1 2">FTZ6</strain>
    </source>
</reference>
<protein>
    <submittedName>
        <fullName evidence="1">AbrB/MazE/SpoVT family DNA-binding domain-containing protein</fullName>
    </submittedName>
</protein>
<dbReference type="RefSeq" id="WP_309311428.1">
    <property type="nucleotide sequence ID" value="NZ_CP133592.1"/>
</dbReference>
<evidence type="ECO:0000313" key="2">
    <source>
        <dbReference type="Proteomes" id="UP001182908"/>
    </source>
</evidence>
<keyword evidence="1" id="KW-0238">DNA-binding</keyword>
<dbReference type="InterPro" id="IPR037914">
    <property type="entry name" value="SpoVT-AbrB_sf"/>
</dbReference>
<keyword evidence="2" id="KW-1185">Reference proteome</keyword>
<organism evidence="1 2">
    <name type="scientific">Methanolobus sediminis</name>
    <dbReference type="NCBI Taxonomy" id="3072978"/>
    <lineage>
        <taxon>Archaea</taxon>
        <taxon>Methanobacteriati</taxon>
        <taxon>Methanobacteriota</taxon>
        <taxon>Stenosarchaea group</taxon>
        <taxon>Methanomicrobia</taxon>
        <taxon>Methanosarcinales</taxon>
        <taxon>Methanosarcinaceae</taxon>
        <taxon>Methanolobus</taxon>
    </lineage>
</organism>
<name>A0AA51UL79_9EURY</name>
<dbReference type="KEGG" id="mseb:RE474_02575"/>
<dbReference type="GO" id="GO:0003677">
    <property type="term" value="F:DNA binding"/>
    <property type="evidence" value="ECO:0007669"/>
    <property type="project" value="UniProtKB-KW"/>
</dbReference>
<dbReference type="Proteomes" id="UP001182908">
    <property type="component" value="Chromosome"/>
</dbReference>
<gene>
    <name evidence="1" type="ORF">RE474_02575</name>
</gene>
<proteinExistence type="predicted"/>
<dbReference type="EMBL" id="CP133592">
    <property type="protein sequence ID" value="WMW25626.1"/>
    <property type="molecule type" value="Genomic_DNA"/>
</dbReference>
<dbReference type="GeneID" id="84231566"/>
<evidence type="ECO:0000313" key="1">
    <source>
        <dbReference type="EMBL" id="WMW25626.1"/>
    </source>
</evidence>
<dbReference type="SUPFAM" id="SSF89447">
    <property type="entry name" value="AbrB/MazE/MraZ-like"/>
    <property type="match status" value="1"/>
</dbReference>
<sequence>MTTTLQESNGQYRLTIPKNLIEYEGFKKGQKFNIIKVQGYLALEPVQ</sequence>